<protein>
    <recommendedName>
        <fullName evidence="1">KANL3/Tex30 alpha/beta hydrolase-like domain-containing protein</fullName>
    </recommendedName>
</protein>
<dbReference type="ESTHER" id="9alte-k6xpe3">
    <property type="family name" value="NLS3-Tex30"/>
</dbReference>
<dbReference type="SUPFAM" id="SSF53474">
    <property type="entry name" value="alpha/beta-Hydrolases"/>
    <property type="match status" value="1"/>
</dbReference>
<dbReference type="RefSeq" id="WP_008843363.1">
    <property type="nucleotide sequence ID" value="NZ_BAEN01000021.1"/>
</dbReference>
<dbReference type="STRING" id="1127673.GLIP_0903"/>
<dbReference type="InterPro" id="IPR029058">
    <property type="entry name" value="AB_hydrolase_fold"/>
</dbReference>
<dbReference type="AlphaFoldDB" id="K6XPE3"/>
<dbReference type="Gene3D" id="3.40.50.1820">
    <property type="entry name" value="alpha/beta hydrolase"/>
    <property type="match status" value="1"/>
</dbReference>
<evidence type="ECO:0000259" key="1">
    <source>
        <dbReference type="Pfam" id="PF20408"/>
    </source>
</evidence>
<evidence type="ECO:0000313" key="2">
    <source>
        <dbReference type="EMBL" id="GAC13546.1"/>
    </source>
</evidence>
<keyword evidence="3" id="KW-1185">Reference proteome</keyword>
<dbReference type="PANTHER" id="PTHR13136">
    <property type="entry name" value="TESTIS DEVELOPMENT PROTEIN PRTD"/>
    <property type="match status" value="1"/>
</dbReference>
<feature type="domain" description="KANL3/Tex30 alpha/beta hydrolase-like" evidence="1">
    <location>
        <begin position="13"/>
        <end position="202"/>
    </location>
</feature>
<name>K6XPE3_9ALTE</name>
<proteinExistence type="predicted"/>
<reference evidence="2 3" key="1">
    <citation type="journal article" date="2017" name="Antonie Van Leeuwenhoek">
        <title>Rhizobium rhizosphaerae sp. nov., a novel species isolated from rice rhizosphere.</title>
        <authorList>
            <person name="Zhao J.J."/>
            <person name="Zhang J."/>
            <person name="Zhang R.J."/>
            <person name="Zhang C.W."/>
            <person name="Yin H.Q."/>
            <person name="Zhang X.X."/>
        </authorList>
    </citation>
    <scope>NUCLEOTIDE SEQUENCE [LARGE SCALE GENOMIC DNA]</scope>
    <source>
        <strain evidence="2 3">E3</strain>
    </source>
</reference>
<dbReference type="Proteomes" id="UP000006334">
    <property type="component" value="Unassembled WGS sequence"/>
</dbReference>
<dbReference type="PANTHER" id="PTHR13136:SF11">
    <property type="entry name" value="TESTIS-EXPRESSED PROTEIN 30"/>
    <property type="match status" value="1"/>
</dbReference>
<accession>K6XPE3</accession>
<comment type="caution">
    <text evidence="2">The sequence shown here is derived from an EMBL/GenBank/DDBJ whole genome shotgun (WGS) entry which is preliminary data.</text>
</comment>
<dbReference type="OrthoDB" id="652634at2"/>
<dbReference type="EMBL" id="BAEN01000021">
    <property type="protein sequence ID" value="GAC13546.1"/>
    <property type="molecule type" value="Genomic_DNA"/>
</dbReference>
<organism evidence="2 3">
    <name type="scientific">Aliiglaciecola lipolytica E3</name>
    <dbReference type="NCBI Taxonomy" id="1127673"/>
    <lineage>
        <taxon>Bacteria</taxon>
        <taxon>Pseudomonadati</taxon>
        <taxon>Pseudomonadota</taxon>
        <taxon>Gammaproteobacteria</taxon>
        <taxon>Alteromonadales</taxon>
        <taxon>Alteromonadaceae</taxon>
        <taxon>Aliiglaciecola</taxon>
    </lineage>
</organism>
<evidence type="ECO:0000313" key="3">
    <source>
        <dbReference type="Proteomes" id="UP000006334"/>
    </source>
</evidence>
<dbReference type="InterPro" id="IPR046879">
    <property type="entry name" value="KANL3/Tex30_Abhydrolase"/>
</dbReference>
<dbReference type="InterPro" id="IPR026555">
    <property type="entry name" value="NSL3/Tex30"/>
</dbReference>
<dbReference type="Pfam" id="PF20408">
    <property type="entry name" value="Abhydrolase_11"/>
    <property type="match status" value="1"/>
</dbReference>
<gene>
    <name evidence="2" type="ORF">GLIP_0903</name>
</gene>
<dbReference type="eggNOG" id="COG3571">
    <property type="taxonomic scope" value="Bacteria"/>
</dbReference>
<sequence length="205" mass="23129">MKILVDRPENPIARFIFAHGAGANKDSDFMQQMAEKLCQQGIEVVRFDFPYMLRAAERKKRQPPDRMNILQEDFIEMVNSADKDLPLFIGGKSMGGRVASMLEPNVSCKGIICLGYPFHPPGKPEKNRTEHLYSTKLPILIVQGERDTFGNRQRVAEYHLPDNIEVQFLNAADHSFVPLKSSGIEPLEHINTAATCVMDFVKGKI</sequence>